<protein>
    <submittedName>
        <fullName evidence="2">Uncharacterized protein</fullName>
    </submittedName>
</protein>
<name>A0AA38H035_9TREE</name>
<accession>A0AA38H035</accession>
<dbReference type="InterPro" id="IPR029063">
    <property type="entry name" value="SAM-dependent_MTases_sf"/>
</dbReference>
<feature type="compositionally biased region" description="Low complexity" evidence="1">
    <location>
        <begin position="30"/>
        <end position="50"/>
    </location>
</feature>
<evidence type="ECO:0000313" key="2">
    <source>
        <dbReference type="EMBL" id="KAI9632238.1"/>
    </source>
</evidence>
<evidence type="ECO:0000313" key="3">
    <source>
        <dbReference type="Proteomes" id="UP001164286"/>
    </source>
</evidence>
<dbReference type="Gene3D" id="3.40.50.150">
    <property type="entry name" value="Vaccinia Virus protein VP39"/>
    <property type="match status" value="1"/>
</dbReference>
<proteinExistence type="predicted"/>
<feature type="compositionally biased region" description="Basic and acidic residues" evidence="1">
    <location>
        <begin position="402"/>
        <end position="413"/>
    </location>
</feature>
<feature type="region of interest" description="Disordered" evidence="1">
    <location>
        <begin position="118"/>
        <end position="158"/>
    </location>
</feature>
<sequence>MSFKFNFDLEEDDLDTPETSHIPQAGLENASAASGSGPSAAAAPDSSVSAETSGAETKSVWDEKSYTVSLDELLDTLPSRILYSPLPLSFPLPHPLLRRDLHDARFQLASTSLLGAELASSSTSGHGDATTGNGSSRQETGKSEGEQKEKEKDEGEAYVSAGTGTDLIPGLYEGGLKTWEGGVDLVQVLAGREGDLGGWVRGRGVLEVGCGTALPSAYILSRLLASPSPSPLASITVAKPTKLLLQDYNLPVLTLVSLPNLLLASLPYLPLTMLEPEPSTSSRSEPNPIPSIPEGDEYEAADIDANGETETGTRLAEVDAPSDFSTPGELEITPDLKSAFKRLLEEKGVELEFRYGGWKGLGEAVRKEKEGYGLVLSAETIYAEGSVGDLIGVLRGATVRKGAEDEKDGKSGEEGEGGDVAGKPEEGLDMGKLSVKDDLDWDRVDLQNGGSLVLIAAKILYFGVGGGLQDFLGLVEREKGWWAGVKDWTAGVGRRVVRVGW</sequence>
<evidence type="ECO:0000256" key="1">
    <source>
        <dbReference type="SAM" id="MobiDB-lite"/>
    </source>
</evidence>
<dbReference type="RefSeq" id="XP_052942015.1">
    <property type="nucleotide sequence ID" value="XM_053091144.1"/>
</dbReference>
<reference evidence="2" key="1">
    <citation type="journal article" date="2022" name="G3 (Bethesda)">
        <title>High quality genome of the basidiomycete yeast Dioszegia hungarica PDD-24b-2 isolated from cloud water.</title>
        <authorList>
            <person name="Jarrige D."/>
            <person name="Haridas S."/>
            <person name="Bleykasten-Grosshans C."/>
            <person name="Joly M."/>
            <person name="Nadalig T."/>
            <person name="Sancelme M."/>
            <person name="Vuilleumier S."/>
            <person name="Grigoriev I.V."/>
            <person name="Amato P."/>
            <person name="Bringel F."/>
        </authorList>
    </citation>
    <scope>NUCLEOTIDE SEQUENCE</scope>
    <source>
        <strain evidence="2">PDD-24b-2</strain>
    </source>
</reference>
<feature type="region of interest" description="Disordered" evidence="1">
    <location>
        <begin position="402"/>
        <end position="429"/>
    </location>
</feature>
<dbReference type="Proteomes" id="UP001164286">
    <property type="component" value="Unassembled WGS sequence"/>
</dbReference>
<comment type="caution">
    <text evidence="2">The sequence shown here is derived from an EMBL/GenBank/DDBJ whole genome shotgun (WGS) entry which is preliminary data.</text>
</comment>
<dbReference type="GeneID" id="77730349"/>
<gene>
    <name evidence="2" type="ORF">MKK02DRAFT_40542</name>
</gene>
<keyword evidence="3" id="KW-1185">Reference proteome</keyword>
<feature type="compositionally biased region" description="Low complexity" evidence="1">
    <location>
        <begin position="276"/>
        <end position="286"/>
    </location>
</feature>
<feature type="compositionally biased region" description="Polar residues" evidence="1">
    <location>
        <begin position="118"/>
        <end position="138"/>
    </location>
</feature>
<dbReference type="EMBL" id="JAKWFO010000014">
    <property type="protein sequence ID" value="KAI9632238.1"/>
    <property type="molecule type" value="Genomic_DNA"/>
</dbReference>
<organism evidence="2 3">
    <name type="scientific">Dioszegia hungarica</name>
    <dbReference type="NCBI Taxonomy" id="4972"/>
    <lineage>
        <taxon>Eukaryota</taxon>
        <taxon>Fungi</taxon>
        <taxon>Dikarya</taxon>
        <taxon>Basidiomycota</taxon>
        <taxon>Agaricomycotina</taxon>
        <taxon>Tremellomycetes</taxon>
        <taxon>Tremellales</taxon>
        <taxon>Bulleribasidiaceae</taxon>
        <taxon>Dioszegia</taxon>
    </lineage>
</organism>
<feature type="region of interest" description="Disordered" evidence="1">
    <location>
        <begin position="1"/>
        <end position="62"/>
    </location>
</feature>
<dbReference type="AlphaFoldDB" id="A0AA38H035"/>
<feature type="region of interest" description="Disordered" evidence="1">
    <location>
        <begin position="276"/>
        <end position="295"/>
    </location>
</feature>
<feature type="region of interest" description="Disordered" evidence="1">
    <location>
        <begin position="310"/>
        <end position="329"/>
    </location>
</feature>
<feature type="compositionally biased region" description="Basic and acidic residues" evidence="1">
    <location>
        <begin position="139"/>
        <end position="155"/>
    </location>
</feature>